<evidence type="ECO:0000313" key="2">
    <source>
        <dbReference type="EMBL" id="TRZ06239.1"/>
    </source>
</evidence>
<dbReference type="EMBL" id="SWJQ01002726">
    <property type="protein sequence ID" value="TRZ06239.1"/>
    <property type="molecule type" value="Genomic_DNA"/>
</dbReference>
<comment type="caution">
    <text evidence="2">The sequence shown here is derived from an EMBL/GenBank/DDBJ whole genome shotgun (WGS) entry which is preliminary data.</text>
</comment>
<dbReference type="Proteomes" id="UP000796761">
    <property type="component" value="Unassembled WGS sequence"/>
</dbReference>
<sequence length="353" mass="38053">MTPPSSLALSPMGLELSSELEIRNLGKTFSSLLQVLEAVVAVVATLGELVATMTAPPTDVQPRVYPRSLFSHLRTFTWSLRNTLRHRDVTYLEHHNVTSLGQALAALGKTPGTTWADVTAALSAWQESMLRLGEHWYMLVWEAEEILGAWEDKATAQARDLRDRAAGRGTAGDNPVAAAQQPPEALAKEEEASSTVAEHDAQVAAATKAREQAEGATSQAEVATRWGEQAEVARRLLWRLGATCGKARDLPIELSHHLGNIKATLERTREASPDVPEDFVAAVAEAERLWGASAHLTRRHLLGALGDIHRLLVSQPGGPSGPGGPGVHAVAERCQKAIEDILRLLWRVTASGS</sequence>
<evidence type="ECO:0000256" key="1">
    <source>
        <dbReference type="SAM" id="MobiDB-lite"/>
    </source>
</evidence>
<name>A0A8K1D5J8_9PASS</name>
<reference evidence="2" key="1">
    <citation type="submission" date="2019-04" db="EMBL/GenBank/DDBJ databases">
        <title>Genome assembly of Zosterops borbonicus 15179.</title>
        <authorList>
            <person name="Leroy T."/>
            <person name="Anselmetti Y."/>
            <person name="Tilak M.-K."/>
            <person name="Nabholz B."/>
        </authorList>
    </citation>
    <scope>NUCLEOTIDE SEQUENCE</scope>
    <source>
        <strain evidence="2">HGM_15179</strain>
        <tissue evidence="2">Muscle</tissue>
    </source>
</reference>
<organism evidence="2 3">
    <name type="scientific">Zosterops borbonicus</name>
    <dbReference type="NCBI Taxonomy" id="364589"/>
    <lineage>
        <taxon>Eukaryota</taxon>
        <taxon>Metazoa</taxon>
        <taxon>Chordata</taxon>
        <taxon>Craniata</taxon>
        <taxon>Vertebrata</taxon>
        <taxon>Euteleostomi</taxon>
        <taxon>Archelosauria</taxon>
        <taxon>Archosauria</taxon>
        <taxon>Dinosauria</taxon>
        <taxon>Saurischia</taxon>
        <taxon>Theropoda</taxon>
        <taxon>Coelurosauria</taxon>
        <taxon>Aves</taxon>
        <taxon>Neognathae</taxon>
        <taxon>Neoaves</taxon>
        <taxon>Telluraves</taxon>
        <taxon>Australaves</taxon>
        <taxon>Passeriformes</taxon>
        <taxon>Sylvioidea</taxon>
        <taxon>Zosteropidae</taxon>
        <taxon>Zosterops</taxon>
    </lineage>
</organism>
<protein>
    <submittedName>
        <fullName evidence="2">Uncharacterized protein</fullName>
    </submittedName>
</protein>
<keyword evidence="3" id="KW-1185">Reference proteome</keyword>
<gene>
    <name evidence="2" type="ORF">HGM15179_020869</name>
</gene>
<proteinExistence type="predicted"/>
<dbReference type="AlphaFoldDB" id="A0A8K1D5J8"/>
<feature type="compositionally biased region" description="Basic and acidic residues" evidence="1">
    <location>
        <begin position="186"/>
        <end position="200"/>
    </location>
</feature>
<evidence type="ECO:0000313" key="3">
    <source>
        <dbReference type="Proteomes" id="UP000796761"/>
    </source>
</evidence>
<accession>A0A8K1D5J8</accession>
<feature type="region of interest" description="Disordered" evidence="1">
    <location>
        <begin position="166"/>
        <end position="200"/>
    </location>
</feature>